<organism evidence="1 2">
    <name type="scientific">Uliginosibacterium aquaticum</name>
    <dbReference type="NCBI Taxonomy" id="2731212"/>
    <lineage>
        <taxon>Bacteria</taxon>
        <taxon>Pseudomonadati</taxon>
        <taxon>Pseudomonadota</taxon>
        <taxon>Betaproteobacteria</taxon>
        <taxon>Rhodocyclales</taxon>
        <taxon>Zoogloeaceae</taxon>
        <taxon>Uliginosibacterium</taxon>
    </lineage>
</organism>
<protein>
    <submittedName>
        <fullName evidence="1">Pectate lyase</fullName>
        <ecNumber evidence="1">4.2.2.2</ecNumber>
    </submittedName>
</protein>
<accession>A0ABX2ID04</accession>
<dbReference type="Proteomes" id="UP000778523">
    <property type="component" value="Unassembled WGS sequence"/>
</dbReference>
<name>A0ABX2ID04_9RHOO</name>
<evidence type="ECO:0000313" key="1">
    <source>
        <dbReference type="EMBL" id="NSL54182.1"/>
    </source>
</evidence>
<dbReference type="NCBIfam" id="TIGR02474">
    <property type="entry name" value="pec_lyase"/>
    <property type="match status" value="1"/>
</dbReference>
<reference evidence="1 2" key="1">
    <citation type="submission" date="2020-06" db="EMBL/GenBank/DDBJ databases">
        <title>Draft genome of Uliginosibacterium sp. IMCC34675.</title>
        <authorList>
            <person name="Song J."/>
        </authorList>
    </citation>
    <scope>NUCLEOTIDE SEQUENCE [LARGE SCALE GENOMIC DNA]</scope>
    <source>
        <strain evidence="1 2">IMCC34675</strain>
    </source>
</reference>
<sequence>MLGGQSVAAGYTAVSLQGFDDGIKHWRNRYGDKYEKYAPEQIREIANNVLLYQRLNGGWIENRDPTRVLSYAEKAQIQEEQKIESASFDNRNVYSQIEYLAAVYGQTGEARYREALLRGLDFTLNNQHKKCGGWPHTVPGEQSYHPYITMADEVTSGVLRTLRKIAAGSAPFAFMPAATRARAGAAVKRGDACVLQLQIVQNGQLAGWAGQYHPDTLLPANGRSFELASIVSQESIEMLRYLMGIDKPTPAQIRAIEGGVKWFERSALKGLKIETVKLDQPVKYEYHTATTDRLLVEDPAAPLLWARFYDLKDNSVVLANRDGIRVAKYADIHHERRTGYAWYGQWPAKLLDSEYPAWCARLQRASVLNQK</sequence>
<dbReference type="SUPFAM" id="SSF81853">
    <property type="entry name" value="Family 10 polysaccharide lyase"/>
    <property type="match status" value="1"/>
</dbReference>
<dbReference type="EMBL" id="JABCSC020000001">
    <property type="protein sequence ID" value="NSL54182.1"/>
    <property type="molecule type" value="Genomic_DNA"/>
</dbReference>
<dbReference type="Gene3D" id="1.50.10.20">
    <property type="match status" value="1"/>
</dbReference>
<evidence type="ECO:0000313" key="2">
    <source>
        <dbReference type="Proteomes" id="UP000778523"/>
    </source>
</evidence>
<keyword evidence="2" id="KW-1185">Reference proteome</keyword>
<dbReference type="Pfam" id="PF09492">
    <property type="entry name" value="Pec_lyase"/>
    <property type="match status" value="1"/>
</dbReference>
<gene>
    <name evidence="1" type="primary">pelA</name>
    <name evidence="1" type="ORF">HJ583_004020</name>
</gene>
<dbReference type="InterPro" id="IPR012669">
    <property type="entry name" value="Pectate_lyase"/>
</dbReference>
<keyword evidence="1" id="KW-0456">Lyase</keyword>
<proteinExistence type="predicted"/>
<dbReference type="EC" id="4.2.2.2" evidence="1"/>
<dbReference type="GO" id="GO:0030570">
    <property type="term" value="F:pectate lyase activity"/>
    <property type="evidence" value="ECO:0007669"/>
    <property type="project" value="UniProtKB-EC"/>
</dbReference>
<comment type="caution">
    <text evidence="1">The sequence shown here is derived from an EMBL/GenBank/DDBJ whole genome shotgun (WGS) entry which is preliminary data.</text>
</comment>